<feature type="non-terminal residue" evidence="1">
    <location>
        <position position="1"/>
    </location>
</feature>
<evidence type="ECO:0000313" key="1">
    <source>
        <dbReference type="EMBL" id="MCI21576.1"/>
    </source>
</evidence>
<sequence length="27" mass="3096">FFCFSVSTAGRLTNIRTNGEQKDVKYN</sequence>
<comment type="caution">
    <text evidence="1">The sequence shown here is derived from an EMBL/GenBank/DDBJ whole genome shotgun (WGS) entry which is preliminary data.</text>
</comment>
<dbReference type="EMBL" id="LXQA010125660">
    <property type="protein sequence ID" value="MCI21576.1"/>
    <property type="molecule type" value="Genomic_DNA"/>
</dbReference>
<dbReference type="Proteomes" id="UP000265520">
    <property type="component" value="Unassembled WGS sequence"/>
</dbReference>
<protein>
    <submittedName>
        <fullName evidence="1">Uncharacterized protein</fullName>
    </submittedName>
</protein>
<proteinExistence type="predicted"/>
<organism evidence="1 2">
    <name type="scientific">Trifolium medium</name>
    <dbReference type="NCBI Taxonomy" id="97028"/>
    <lineage>
        <taxon>Eukaryota</taxon>
        <taxon>Viridiplantae</taxon>
        <taxon>Streptophyta</taxon>
        <taxon>Embryophyta</taxon>
        <taxon>Tracheophyta</taxon>
        <taxon>Spermatophyta</taxon>
        <taxon>Magnoliopsida</taxon>
        <taxon>eudicotyledons</taxon>
        <taxon>Gunneridae</taxon>
        <taxon>Pentapetalae</taxon>
        <taxon>rosids</taxon>
        <taxon>fabids</taxon>
        <taxon>Fabales</taxon>
        <taxon>Fabaceae</taxon>
        <taxon>Papilionoideae</taxon>
        <taxon>50 kb inversion clade</taxon>
        <taxon>NPAAA clade</taxon>
        <taxon>Hologalegina</taxon>
        <taxon>IRL clade</taxon>
        <taxon>Trifolieae</taxon>
        <taxon>Trifolium</taxon>
    </lineage>
</organism>
<reference evidence="1 2" key="1">
    <citation type="journal article" date="2018" name="Front. Plant Sci.">
        <title>Red Clover (Trifolium pratense) and Zigzag Clover (T. medium) - A Picture of Genomic Similarities and Differences.</title>
        <authorList>
            <person name="Dluhosova J."/>
            <person name="Istvanek J."/>
            <person name="Nedelnik J."/>
            <person name="Repkova J."/>
        </authorList>
    </citation>
    <scope>NUCLEOTIDE SEQUENCE [LARGE SCALE GENOMIC DNA]</scope>
    <source>
        <strain evidence="2">cv. 10/8</strain>
        <tissue evidence="1">Leaf</tissue>
    </source>
</reference>
<evidence type="ECO:0000313" key="2">
    <source>
        <dbReference type="Proteomes" id="UP000265520"/>
    </source>
</evidence>
<keyword evidence="2" id="KW-1185">Reference proteome</keyword>
<accession>A0A392QDJ2</accession>
<name>A0A392QDJ2_9FABA</name>
<dbReference type="AlphaFoldDB" id="A0A392QDJ2"/>